<dbReference type="EMBL" id="JBBPFD010000014">
    <property type="protein sequence ID" value="KAK7898582.1"/>
    <property type="molecule type" value="Genomic_DNA"/>
</dbReference>
<dbReference type="Proteomes" id="UP001460270">
    <property type="component" value="Unassembled WGS sequence"/>
</dbReference>
<dbReference type="GO" id="GO:0005524">
    <property type="term" value="F:ATP binding"/>
    <property type="evidence" value="ECO:0007669"/>
    <property type="project" value="UniProtKB-KW"/>
</dbReference>
<keyword evidence="2" id="KW-0677">Repeat</keyword>
<dbReference type="PANTHER" id="PTHR24106">
    <property type="entry name" value="NACHT, LRR AND CARD DOMAINS-CONTAINING"/>
    <property type="match status" value="1"/>
</dbReference>
<dbReference type="InterPro" id="IPR001611">
    <property type="entry name" value="Leu-rich_rpt"/>
</dbReference>
<keyword evidence="4" id="KW-0067">ATP-binding</keyword>
<sequence length="1110" mass="124783">MPKPDPVRSQKLSRVGPRQYSDGRPQKNLREKVRMSSCLSVKSDWSMEKPPEFSLESPNTLEKVRMSDCLSVKSDWSMEKPPEFNLEPPNTLESTDSSCSSVKTITIKPRPLETIEERLHDEDSNVVDETCCFYEHKQRLKRRYECVTEGLDTAAPQAPLNSIYTELYITEGQKPGAQTQHELNWLETVTDIDRVLDCPVISCRDIFRALTEKQAPVRLVLTSGVAGVGKTFSVLKFCLGWAQGSENQDVELVLPLSFRELNLARGGRYSLLELIGVFHPSLRSLTTQNLLHCKVLFIFDGLDEIHLPLDFNCEVISEVTQRSEVHMLLVNLIKGNLLPAALIWITSRPAAANQIPAHCVDRVTEVRGFVTDSQKEQYFTKRFSDTQQCDTVLSHIRTSHSLYTMCQIPVFCWITATVLEQMLQTDQHTPLPQTLTDLYAHFLVGQSRRRRLKYPQASDEHAETNPELPVADKKLLLRLGRLAFEQLEKGNLLFYEEDLRQKGHEEIAKEYQWTPGLGCALPSWTLSGVQPQSAARSPGSVRDQHTNNRQVIHNLKEMNVPQVSADRNINLIHCLMEMRYHNLQEEIQVILKSEKKSATCLSDIQCSALAYMMQSSEEVFDQLDMRSYNVSIQGKERLVPGVRKCRKAVLDRPPSDVNCGIVASALNSDPSHLQELELNYISDSGLKIVCSGLQSPNCRLKALRLIFNNSLLNLTPLVFALKSNSTHLSELSLAVTHSLTAAEEKDRETPDSRIEQLCHFLQSPHCRLETLSCISCSLTEISCSLLASALKSNPSNMKELDLSENKLQDSGVELLCEFVKSPDCRLQTLRLRTCSLSDSSCSSLASVLKSNPSHLRELDLSGNSDIKDSGVEHLCGFLQSPDCRLETLRVNSSSLSDSSCSSLASVLKSNPSHLRELDLSRNCDIKDSGVEHLCEFLQSPDCRLKTLGLSCCSLSDSSCSSLASVLKSNPSHLRELDLSGNSDIKDSGVEHLCGFLQSPDCRLEILRLIYIKISRSTFSSIKMILKSGSSSLKKMSFCVDGNQLSDEKDRDRIGNCDLDITFIPVIYDDYEYDHDDYSDGCDGDVYDNYDDYCDYDDGCYGYDYDYSDYD</sequence>
<dbReference type="SMART" id="SM01288">
    <property type="entry name" value="FISNA"/>
    <property type="match status" value="1"/>
</dbReference>
<dbReference type="InterPro" id="IPR032675">
    <property type="entry name" value="LRR_dom_sf"/>
</dbReference>
<dbReference type="InterPro" id="IPR051261">
    <property type="entry name" value="NLR"/>
</dbReference>
<dbReference type="SMART" id="SM00367">
    <property type="entry name" value="LRR_CC"/>
    <property type="match status" value="5"/>
</dbReference>
<keyword evidence="3" id="KW-0547">Nucleotide-binding</keyword>
<proteinExistence type="predicted"/>
<evidence type="ECO:0000313" key="8">
    <source>
        <dbReference type="Proteomes" id="UP001460270"/>
    </source>
</evidence>
<dbReference type="InterPro" id="IPR007111">
    <property type="entry name" value="NACHT_NTPase"/>
</dbReference>
<dbReference type="AlphaFoldDB" id="A0AAW0NIT0"/>
<evidence type="ECO:0000256" key="3">
    <source>
        <dbReference type="ARBA" id="ARBA00022741"/>
    </source>
</evidence>
<reference evidence="8" key="1">
    <citation type="submission" date="2024-04" db="EMBL/GenBank/DDBJ databases">
        <title>Salinicola lusitanus LLJ914,a marine bacterium isolated from the Okinawa Trough.</title>
        <authorList>
            <person name="Li J."/>
        </authorList>
    </citation>
    <scope>NUCLEOTIDE SEQUENCE [LARGE SCALE GENOMIC DNA]</scope>
</reference>
<feature type="compositionally biased region" description="Basic and acidic residues" evidence="5">
    <location>
        <begin position="24"/>
        <end position="33"/>
    </location>
</feature>
<evidence type="ECO:0000256" key="2">
    <source>
        <dbReference type="ARBA" id="ARBA00022737"/>
    </source>
</evidence>
<keyword evidence="8" id="KW-1185">Reference proteome</keyword>
<dbReference type="Gene3D" id="3.40.50.300">
    <property type="entry name" value="P-loop containing nucleotide triphosphate hydrolases"/>
    <property type="match status" value="1"/>
</dbReference>
<dbReference type="SMART" id="SM00368">
    <property type="entry name" value="LRR_RI"/>
    <property type="match status" value="9"/>
</dbReference>
<dbReference type="InterPro" id="IPR029495">
    <property type="entry name" value="NACHT-assoc"/>
</dbReference>
<feature type="domain" description="NACHT" evidence="6">
    <location>
        <begin position="218"/>
        <end position="351"/>
    </location>
</feature>
<dbReference type="Pfam" id="PF13516">
    <property type="entry name" value="LRR_6"/>
    <property type="match status" value="4"/>
</dbReference>
<name>A0AAW0NIT0_9GOBI</name>
<protein>
    <recommendedName>
        <fullName evidence="6">NACHT domain-containing protein</fullName>
    </recommendedName>
</protein>
<feature type="region of interest" description="Disordered" evidence="5">
    <location>
        <begin position="1"/>
        <end position="33"/>
    </location>
</feature>
<evidence type="ECO:0000259" key="6">
    <source>
        <dbReference type="PROSITE" id="PS50837"/>
    </source>
</evidence>
<dbReference type="SUPFAM" id="SSF52047">
    <property type="entry name" value="RNI-like"/>
    <property type="match status" value="1"/>
</dbReference>
<dbReference type="Pfam" id="PF05729">
    <property type="entry name" value="NACHT"/>
    <property type="match status" value="1"/>
</dbReference>
<dbReference type="Pfam" id="PF14484">
    <property type="entry name" value="FISNA"/>
    <property type="match status" value="1"/>
</dbReference>
<comment type="caution">
    <text evidence="7">The sequence shown here is derived from an EMBL/GenBank/DDBJ whole genome shotgun (WGS) entry which is preliminary data.</text>
</comment>
<gene>
    <name evidence="7" type="ORF">WMY93_019435</name>
</gene>
<dbReference type="Gene3D" id="3.80.10.10">
    <property type="entry name" value="Ribonuclease Inhibitor"/>
    <property type="match status" value="3"/>
</dbReference>
<organism evidence="7 8">
    <name type="scientific">Mugilogobius chulae</name>
    <name type="common">yellowstripe goby</name>
    <dbReference type="NCBI Taxonomy" id="88201"/>
    <lineage>
        <taxon>Eukaryota</taxon>
        <taxon>Metazoa</taxon>
        <taxon>Chordata</taxon>
        <taxon>Craniata</taxon>
        <taxon>Vertebrata</taxon>
        <taxon>Euteleostomi</taxon>
        <taxon>Actinopterygii</taxon>
        <taxon>Neopterygii</taxon>
        <taxon>Teleostei</taxon>
        <taxon>Neoteleostei</taxon>
        <taxon>Acanthomorphata</taxon>
        <taxon>Gobiaria</taxon>
        <taxon>Gobiiformes</taxon>
        <taxon>Gobioidei</taxon>
        <taxon>Gobiidae</taxon>
        <taxon>Gobionellinae</taxon>
        <taxon>Mugilogobius</taxon>
    </lineage>
</organism>
<dbReference type="PROSITE" id="PS50837">
    <property type="entry name" value="NACHT"/>
    <property type="match status" value="1"/>
</dbReference>
<keyword evidence="1" id="KW-0433">Leucine-rich repeat</keyword>
<evidence type="ECO:0000256" key="1">
    <source>
        <dbReference type="ARBA" id="ARBA00022614"/>
    </source>
</evidence>
<dbReference type="FunFam" id="3.40.50.300:FF:000210">
    <property type="entry name" value="Si:dkey-16p6.1"/>
    <property type="match status" value="1"/>
</dbReference>
<dbReference type="InterPro" id="IPR027417">
    <property type="entry name" value="P-loop_NTPase"/>
</dbReference>
<evidence type="ECO:0000256" key="4">
    <source>
        <dbReference type="ARBA" id="ARBA00022840"/>
    </source>
</evidence>
<evidence type="ECO:0000313" key="7">
    <source>
        <dbReference type="EMBL" id="KAK7898582.1"/>
    </source>
</evidence>
<dbReference type="InterPro" id="IPR041075">
    <property type="entry name" value="NOD1/2_WH"/>
</dbReference>
<dbReference type="InterPro" id="IPR006553">
    <property type="entry name" value="Leu-rich_rpt_Cys-con_subtyp"/>
</dbReference>
<accession>A0AAW0NIT0</accession>
<evidence type="ECO:0000256" key="5">
    <source>
        <dbReference type="SAM" id="MobiDB-lite"/>
    </source>
</evidence>
<dbReference type="Pfam" id="PF17779">
    <property type="entry name" value="WHD_NOD2"/>
    <property type="match status" value="1"/>
</dbReference>